<comment type="caution">
    <text evidence="1">The sequence shown here is derived from an EMBL/GenBank/DDBJ whole genome shotgun (WGS) entry which is preliminary data.</text>
</comment>
<dbReference type="RefSeq" id="WP_401232070.1">
    <property type="nucleotide sequence ID" value="NZ_JBIUVY010000030.1"/>
</dbReference>
<dbReference type="EMBL" id="JBIUVY010000030">
    <property type="protein sequence ID" value="MFJ2288139.1"/>
    <property type="molecule type" value="Genomic_DNA"/>
</dbReference>
<gene>
    <name evidence="1" type="ORF">ACIOUF_17560</name>
</gene>
<evidence type="ECO:0000313" key="2">
    <source>
        <dbReference type="Proteomes" id="UP001617296"/>
    </source>
</evidence>
<evidence type="ECO:0000313" key="1">
    <source>
        <dbReference type="EMBL" id="MFJ2288139.1"/>
    </source>
</evidence>
<organism evidence="1 2">
    <name type="scientific">Pseudomonas iridis</name>
    <dbReference type="NCBI Taxonomy" id="2710587"/>
    <lineage>
        <taxon>Bacteria</taxon>
        <taxon>Pseudomonadati</taxon>
        <taxon>Pseudomonadota</taxon>
        <taxon>Gammaproteobacteria</taxon>
        <taxon>Pseudomonadales</taxon>
        <taxon>Pseudomonadaceae</taxon>
        <taxon>Pseudomonas</taxon>
    </lineage>
</organism>
<sequence>MMILLNAASGLAVNPKLIAAVQFAESGRPRLIITMKDGFELVIHHEPEAGLDVRSIHRRLMVSV</sequence>
<protein>
    <submittedName>
        <fullName evidence="1">Uncharacterized protein</fullName>
    </submittedName>
</protein>
<dbReference type="Proteomes" id="UP001617296">
    <property type="component" value="Unassembled WGS sequence"/>
</dbReference>
<name>A0ABW8DLP3_9PSED</name>
<accession>A0ABW8DLP3</accession>
<proteinExistence type="predicted"/>
<reference evidence="1 2" key="1">
    <citation type="submission" date="2024-10" db="EMBL/GenBank/DDBJ databases">
        <title>The Natural Products Discovery Center: Release of the First 8490 Sequenced Strains for Exploring Actinobacteria Biosynthetic Diversity.</title>
        <authorList>
            <person name="Kalkreuter E."/>
            <person name="Kautsar S.A."/>
            <person name="Yang D."/>
            <person name="Bader C.D."/>
            <person name="Teijaro C.N."/>
            <person name="Fluegel L."/>
            <person name="Davis C.M."/>
            <person name="Simpson J.R."/>
            <person name="Lauterbach L."/>
            <person name="Steele A.D."/>
            <person name="Gui C."/>
            <person name="Meng S."/>
            <person name="Li G."/>
            <person name="Viehrig K."/>
            <person name="Ye F."/>
            <person name="Su P."/>
            <person name="Kiefer A.F."/>
            <person name="Nichols A."/>
            <person name="Cepeda A.J."/>
            <person name="Yan W."/>
            <person name="Fan B."/>
            <person name="Jiang Y."/>
            <person name="Adhikari A."/>
            <person name="Zheng C.-J."/>
            <person name="Schuster L."/>
            <person name="Cowan T.M."/>
            <person name="Smanski M.J."/>
            <person name="Chevrette M.G."/>
            <person name="De Carvalho L.P.S."/>
            <person name="Shen B."/>
        </authorList>
    </citation>
    <scope>NUCLEOTIDE SEQUENCE [LARGE SCALE GENOMIC DNA]</scope>
    <source>
        <strain evidence="1 2">NPDC087689</strain>
    </source>
</reference>
<keyword evidence="2" id="KW-1185">Reference proteome</keyword>